<dbReference type="Pfam" id="PF09949">
    <property type="entry name" value="APP1_cat"/>
    <property type="match status" value="1"/>
</dbReference>
<dbReference type="GO" id="GO:0008195">
    <property type="term" value="F:phosphatidate phosphatase activity"/>
    <property type="evidence" value="ECO:0007669"/>
    <property type="project" value="InterPro"/>
</dbReference>
<gene>
    <name evidence="2" type="ORF">CU098_004108</name>
</gene>
<dbReference type="Proteomes" id="UP000253551">
    <property type="component" value="Unassembled WGS sequence"/>
</dbReference>
<dbReference type="EMBL" id="PJQM01002890">
    <property type="protein sequence ID" value="RCH92117.1"/>
    <property type="molecule type" value="Genomic_DNA"/>
</dbReference>
<comment type="caution">
    <text evidence="2">The sequence shown here is derived from an EMBL/GenBank/DDBJ whole genome shotgun (WGS) entry which is preliminary data.</text>
</comment>
<accession>A0A367JQA3</accession>
<dbReference type="InterPro" id="IPR052935">
    <property type="entry name" value="Mg2+_PAP"/>
</dbReference>
<evidence type="ECO:0000313" key="3">
    <source>
        <dbReference type="Proteomes" id="UP000253551"/>
    </source>
</evidence>
<proteinExistence type="predicted"/>
<evidence type="ECO:0000313" key="2">
    <source>
        <dbReference type="EMBL" id="RCH92117.1"/>
    </source>
</evidence>
<feature type="domain" description="Phosphatidate phosphatase APP1 catalytic" evidence="1">
    <location>
        <begin position="192"/>
        <end position="339"/>
    </location>
</feature>
<dbReference type="GO" id="GO:0030479">
    <property type="term" value="C:actin cortical patch"/>
    <property type="evidence" value="ECO:0007669"/>
    <property type="project" value="TreeGrafter"/>
</dbReference>
<reference evidence="2 3" key="1">
    <citation type="journal article" date="2018" name="G3 (Bethesda)">
        <title>Phylogenetic and Phylogenomic Definition of Rhizopus Species.</title>
        <authorList>
            <person name="Gryganskyi A.P."/>
            <person name="Golan J."/>
            <person name="Dolatabadi S."/>
            <person name="Mondo S."/>
            <person name="Robb S."/>
            <person name="Idnurm A."/>
            <person name="Muszewska A."/>
            <person name="Steczkiewicz K."/>
            <person name="Masonjones S."/>
            <person name="Liao H.L."/>
            <person name="Gajdeczka M.T."/>
            <person name="Anike F."/>
            <person name="Vuek A."/>
            <person name="Anishchenko I.M."/>
            <person name="Voigt K."/>
            <person name="de Hoog G.S."/>
            <person name="Smith M.E."/>
            <person name="Heitman J."/>
            <person name="Vilgalys R."/>
            <person name="Stajich J.E."/>
        </authorList>
    </citation>
    <scope>NUCLEOTIDE SEQUENCE [LARGE SCALE GENOMIC DNA]</scope>
    <source>
        <strain evidence="2 3">LSU 92-RS-03</strain>
    </source>
</reference>
<protein>
    <recommendedName>
        <fullName evidence="1">Phosphatidate phosphatase APP1 catalytic domain-containing protein</fullName>
    </recommendedName>
</protein>
<sequence>METMSRECLLFPTYAKRNPSDTSQWIVYVKGWALSHNSSATKQKMMMSLTKSVAGKFSTDTNASHMFEQRFKYFLANNKRHKPFHIQAIGTISLEAYQSEQQSQLEQAMMNLLMDSINSQLDSLEDPTSCSGIHLITEGSGFLSGQFFVPHDTILNWADNPRLVRVQSVSTDTHHKFMPNYGIVNLIEQKGVSIISDIDDTIKDTRILSGARTVLSKTFFEAPQDVSGMADVYMTWYTQGASFHYVSNSPFQLMPMLDKFLKDARFPPGSMHLRDDGKLISRLVETPGQAKRDAILKILHDFPQRRFILVGDSGEIDLEIYSRIAVEYPDQIIKIYIRDITTPSLMPTLFHSKSRSTPLMDIRKLKSPLSIRRATTEPTLTHHQKDMAALEASAQLHHRIKKARLQVSNIDIELFQDAQVLARLDIKEALWDSIEEVVTPSPEKDAFYSPSCLYDTSILSSSPTNLY</sequence>
<dbReference type="STRING" id="4846.A0A367JQA3"/>
<dbReference type="InterPro" id="IPR019236">
    <property type="entry name" value="APP1_cat"/>
</dbReference>
<evidence type="ECO:0000259" key="1">
    <source>
        <dbReference type="Pfam" id="PF09949"/>
    </source>
</evidence>
<dbReference type="PANTHER" id="PTHR28208">
    <property type="entry name" value="PHOSPHATIDATE PHOSPHATASE APP1"/>
    <property type="match status" value="1"/>
</dbReference>
<organism evidence="2 3">
    <name type="scientific">Rhizopus stolonifer</name>
    <name type="common">Rhizopus nigricans</name>
    <dbReference type="NCBI Taxonomy" id="4846"/>
    <lineage>
        <taxon>Eukaryota</taxon>
        <taxon>Fungi</taxon>
        <taxon>Fungi incertae sedis</taxon>
        <taxon>Mucoromycota</taxon>
        <taxon>Mucoromycotina</taxon>
        <taxon>Mucoromycetes</taxon>
        <taxon>Mucorales</taxon>
        <taxon>Mucorineae</taxon>
        <taxon>Rhizopodaceae</taxon>
        <taxon>Rhizopus</taxon>
    </lineage>
</organism>
<name>A0A367JQA3_RHIST</name>
<dbReference type="PANTHER" id="PTHR28208:SF3">
    <property type="entry name" value="PHOSPHATIDATE PHOSPHATASE APP1"/>
    <property type="match status" value="1"/>
</dbReference>
<dbReference type="AlphaFoldDB" id="A0A367JQA3"/>
<dbReference type="OrthoDB" id="2117591at2759"/>
<keyword evidence="3" id="KW-1185">Reference proteome</keyword>